<evidence type="ECO:0000259" key="5">
    <source>
        <dbReference type="PROSITE" id="PS51186"/>
    </source>
</evidence>
<dbReference type="InterPro" id="IPR000182">
    <property type="entry name" value="GNAT_dom"/>
</dbReference>
<dbReference type="Gene3D" id="3.40.630.30">
    <property type="match status" value="1"/>
</dbReference>
<dbReference type="InterPro" id="IPR006464">
    <property type="entry name" value="AcTrfase_RimI/Ard1"/>
</dbReference>
<dbReference type="InterPro" id="IPR050680">
    <property type="entry name" value="YpeA/RimI_acetyltransf"/>
</dbReference>
<keyword evidence="4" id="KW-0012">Acyltransferase</keyword>
<dbReference type="PANTHER" id="PTHR43420">
    <property type="entry name" value="ACETYLTRANSFERASE"/>
    <property type="match status" value="1"/>
</dbReference>
<keyword evidence="7" id="KW-1185">Reference proteome</keyword>
<dbReference type="Pfam" id="PF00583">
    <property type="entry name" value="Acetyltransf_1"/>
    <property type="match status" value="1"/>
</dbReference>
<dbReference type="Proteomes" id="UP000283087">
    <property type="component" value="Unassembled WGS sequence"/>
</dbReference>
<dbReference type="NCBIfam" id="TIGR01575">
    <property type="entry name" value="rimI"/>
    <property type="match status" value="1"/>
</dbReference>
<comment type="similarity">
    <text evidence="1">Belongs to the acetyltransferase family. RimI subfamily.</text>
</comment>
<dbReference type="OrthoDB" id="9796919at2"/>
<evidence type="ECO:0000313" key="6">
    <source>
        <dbReference type="EMBL" id="RTE66945.1"/>
    </source>
</evidence>
<dbReference type="EMBL" id="RQXW01000003">
    <property type="protein sequence ID" value="RTE66945.1"/>
    <property type="molecule type" value="Genomic_DNA"/>
</dbReference>
<dbReference type="PANTHER" id="PTHR43420:SF44">
    <property type="entry name" value="ACETYLTRANSFERASE YPEA"/>
    <property type="match status" value="1"/>
</dbReference>
<keyword evidence="3 6" id="KW-0808">Transferase</keyword>
<evidence type="ECO:0000256" key="1">
    <source>
        <dbReference type="ARBA" id="ARBA00005395"/>
    </source>
</evidence>
<dbReference type="RefSeq" id="WP_126157530.1">
    <property type="nucleotide sequence ID" value="NZ_RQXW01000003.1"/>
</dbReference>
<reference evidence="6 7" key="1">
    <citation type="submission" date="2018-11" db="EMBL/GenBank/DDBJ databases">
        <title>The draft genome sequence of Amphritea opalescens ANRC-JH13T.</title>
        <authorList>
            <person name="Fang Z."/>
            <person name="Zhang Y."/>
            <person name="Han X."/>
        </authorList>
    </citation>
    <scope>NUCLEOTIDE SEQUENCE [LARGE SCALE GENOMIC DNA]</scope>
    <source>
        <strain evidence="6 7">ANRC-JH13</strain>
    </source>
</reference>
<proteinExistence type="inferred from homology"/>
<comment type="caution">
    <text evidence="6">The sequence shown here is derived from an EMBL/GenBank/DDBJ whole genome shotgun (WGS) entry which is preliminary data.</text>
</comment>
<sequence length="156" mass="17159">MNKQNLRTLQETDLAALSALEACCFDPPWSDKLLTSYLSGERYLCFGLWQAEQLIGFALLSTVLDEAELLQIGVHPECRGQGAAGELLQYVHAQLEGQGICRCLLEVRSGNHAALKLYSRLAYQQDGIRKGYYPTANGSEDAVLMSCNNLLNSSIS</sequence>
<organism evidence="6 7">
    <name type="scientific">Amphritea opalescens</name>
    <dbReference type="NCBI Taxonomy" id="2490544"/>
    <lineage>
        <taxon>Bacteria</taxon>
        <taxon>Pseudomonadati</taxon>
        <taxon>Pseudomonadota</taxon>
        <taxon>Gammaproteobacteria</taxon>
        <taxon>Oceanospirillales</taxon>
        <taxon>Oceanospirillaceae</taxon>
        <taxon>Amphritea</taxon>
    </lineage>
</organism>
<evidence type="ECO:0000313" key="7">
    <source>
        <dbReference type="Proteomes" id="UP000283087"/>
    </source>
</evidence>
<keyword evidence="2" id="KW-0963">Cytoplasm</keyword>
<dbReference type="InterPro" id="IPR016181">
    <property type="entry name" value="Acyl_CoA_acyltransferase"/>
</dbReference>
<evidence type="ECO:0000256" key="2">
    <source>
        <dbReference type="ARBA" id="ARBA00022490"/>
    </source>
</evidence>
<feature type="domain" description="N-acetyltransferase" evidence="5">
    <location>
        <begin position="4"/>
        <end position="150"/>
    </location>
</feature>
<gene>
    <name evidence="6" type="primary">rimI</name>
    <name evidence="6" type="ORF">EH243_04935</name>
</gene>
<name>A0A430KTS3_9GAMM</name>
<dbReference type="AlphaFoldDB" id="A0A430KTS3"/>
<dbReference type="SUPFAM" id="SSF55729">
    <property type="entry name" value="Acyl-CoA N-acyltransferases (Nat)"/>
    <property type="match status" value="1"/>
</dbReference>
<dbReference type="CDD" id="cd04301">
    <property type="entry name" value="NAT_SF"/>
    <property type="match status" value="1"/>
</dbReference>
<dbReference type="PROSITE" id="PS51186">
    <property type="entry name" value="GNAT"/>
    <property type="match status" value="1"/>
</dbReference>
<protein>
    <submittedName>
        <fullName evidence="6">Ribosomal-protein-alanine N-acetyltransferase</fullName>
    </submittedName>
</protein>
<accession>A0A430KTS3</accession>
<evidence type="ECO:0000256" key="4">
    <source>
        <dbReference type="ARBA" id="ARBA00023315"/>
    </source>
</evidence>
<dbReference type="GO" id="GO:0008080">
    <property type="term" value="F:N-acetyltransferase activity"/>
    <property type="evidence" value="ECO:0007669"/>
    <property type="project" value="InterPro"/>
</dbReference>
<evidence type="ECO:0000256" key="3">
    <source>
        <dbReference type="ARBA" id="ARBA00022679"/>
    </source>
</evidence>